<dbReference type="InterPro" id="IPR009073">
    <property type="entry name" value="HscB_oligo_C"/>
</dbReference>
<keyword evidence="10" id="KW-1185">Reference proteome</keyword>
<proteinExistence type="inferred from homology"/>
<comment type="subcellular location">
    <subcellularLocation>
        <location evidence="2">Cytoplasm</location>
    </subcellularLocation>
    <subcellularLocation>
        <location evidence="1">Mitochondrion</location>
    </subcellularLocation>
</comment>
<dbReference type="Gene3D" id="1.20.1280.20">
    <property type="entry name" value="HscB, C-terminal domain"/>
    <property type="match status" value="1"/>
</dbReference>
<gene>
    <name evidence="9" type="ORF">E3N88_43868</name>
</gene>
<evidence type="ECO:0000256" key="5">
    <source>
        <dbReference type="ARBA" id="ARBA00023128"/>
    </source>
</evidence>
<evidence type="ECO:0000256" key="2">
    <source>
        <dbReference type="ARBA" id="ARBA00004496"/>
    </source>
</evidence>
<protein>
    <recommendedName>
        <fullName evidence="8">Co-chaperone HscB C-terminal oligomerisation domain-containing protein</fullName>
    </recommendedName>
</protein>
<evidence type="ECO:0000256" key="1">
    <source>
        <dbReference type="ARBA" id="ARBA00004173"/>
    </source>
</evidence>
<evidence type="ECO:0000313" key="9">
    <source>
        <dbReference type="EMBL" id="KAD0676528.1"/>
    </source>
</evidence>
<name>A0A5N6LDQ0_9ASTR</name>
<dbReference type="SUPFAM" id="SSF46565">
    <property type="entry name" value="Chaperone J-domain"/>
    <property type="match status" value="1"/>
</dbReference>
<evidence type="ECO:0000256" key="7">
    <source>
        <dbReference type="SAM" id="MobiDB-lite"/>
    </source>
</evidence>
<dbReference type="GO" id="GO:0051259">
    <property type="term" value="P:protein complex oligomerization"/>
    <property type="evidence" value="ECO:0007669"/>
    <property type="project" value="InterPro"/>
</dbReference>
<dbReference type="PANTHER" id="PTHR14021">
    <property type="entry name" value="IRON-SULFUR CLUSTER CO-CHAPERONE PROTEIN HSCB"/>
    <property type="match status" value="1"/>
</dbReference>
<reference evidence="9 10" key="1">
    <citation type="submission" date="2019-05" db="EMBL/GenBank/DDBJ databases">
        <title>Mikania micrantha, genome provides insights into the molecular mechanism of rapid growth.</title>
        <authorList>
            <person name="Liu B."/>
        </authorList>
    </citation>
    <scope>NUCLEOTIDE SEQUENCE [LARGE SCALE GENOMIC DNA]</scope>
    <source>
        <strain evidence="9">NLD-2019</strain>
        <tissue evidence="9">Leaf</tissue>
    </source>
</reference>
<comment type="similarity">
    <text evidence="3">Belongs to the HscB family.</text>
</comment>
<keyword evidence="5" id="KW-0496">Mitochondrion</keyword>
<feature type="domain" description="Co-chaperone HscB C-terminal oligomerisation" evidence="8">
    <location>
        <begin position="187"/>
        <end position="257"/>
    </location>
</feature>
<dbReference type="Gene3D" id="1.10.287.110">
    <property type="entry name" value="DnaJ domain"/>
    <property type="match status" value="1"/>
</dbReference>
<dbReference type="NCBIfam" id="TIGR00714">
    <property type="entry name" value="hscB"/>
    <property type="match status" value="1"/>
</dbReference>
<dbReference type="Proteomes" id="UP000326396">
    <property type="component" value="Unassembled WGS sequence"/>
</dbReference>
<dbReference type="FunFam" id="1.20.1280.20:FF:000002">
    <property type="entry name" value="HscB mitochondrial iron-sulfur cluster co-chaperone"/>
    <property type="match status" value="1"/>
</dbReference>
<dbReference type="SUPFAM" id="SSF47144">
    <property type="entry name" value="HSC20 (HSCB), C-terminal oligomerisation domain"/>
    <property type="match status" value="1"/>
</dbReference>
<dbReference type="InterPro" id="IPR036869">
    <property type="entry name" value="J_dom_sf"/>
</dbReference>
<dbReference type="GO" id="GO:0044571">
    <property type="term" value="P:[2Fe-2S] cluster assembly"/>
    <property type="evidence" value="ECO:0007669"/>
    <property type="project" value="InterPro"/>
</dbReference>
<keyword evidence="6" id="KW-0143">Chaperone</keyword>
<evidence type="ECO:0000256" key="4">
    <source>
        <dbReference type="ARBA" id="ARBA00022490"/>
    </source>
</evidence>
<organism evidence="9 10">
    <name type="scientific">Mikania micrantha</name>
    <name type="common">bitter vine</name>
    <dbReference type="NCBI Taxonomy" id="192012"/>
    <lineage>
        <taxon>Eukaryota</taxon>
        <taxon>Viridiplantae</taxon>
        <taxon>Streptophyta</taxon>
        <taxon>Embryophyta</taxon>
        <taxon>Tracheophyta</taxon>
        <taxon>Spermatophyta</taxon>
        <taxon>Magnoliopsida</taxon>
        <taxon>eudicotyledons</taxon>
        <taxon>Gunneridae</taxon>
        <taxon>Pentapetalae</taxon>
        <taxon>asterids</taxon>
        <taxon>campanulids</taxon>
        <taxon>Asterales</taxon>
        <taxon>Asteraceae</taxon>
        <taxon>Asteroideae</taxon>
        <taxon>Heliantheae alliance</taxon>
        <taxon>Eupatorieae</taxon>
        <taxon>Mikania</taxon>
    </lineage>
</organism>
<dbReference type="AlphaFoldDB" id="A0A5N6LDQ0"/>
<evidence type="ECO:0000259" key="8">
    <source>
        <dbReference type="Pfam" id="PF07743"/>
    </source>
</evidence>
<evidence type="ECO:0000313" key="10">
    <source>
        <dbReference type="Proteomes" id="UP000326396"/>
    </source>
</evidence>
<dbReference type="Pfam" id="PF07743">
    <property type="entry name" value="HSCB_C"/>
    <property type="match status" value="1"/>
</dbReference>
<dbReference type="InterPro" id="IPR004640">
    <property type="entry name" value="HscB"/>
</dbReference>
<keyword evidence="4" id="KW-0963">Cytoplasm</keyword>
<dbReference type="GO" id="GO:0001671">
    <property type="term" value="F:ATPase activator activity"/>
    <property type="evidence" value="ECO:0007669"/>
    <property type="project" value="InterPro"/>
</dbReference>
<comment type="caution">
    <text evidence="9">The sequence shown here is derived from an EMBL/GenBank/DDBJ whole genome shotgun (WGS) entry which is preliminary data.</text>
</comment>
<dbReference type="OrthoDB" id="448954at2759"/>
<feature type="region of interest" description="Disordered" evidence="7">
    <location>
        <begin position="342"/>
        <end position="380"/>
    </location>
</feature>
<dbReference type="EMBL" id="SZYD01001483">
    <property type="protein sequence ID" value="KAD0676528.1"/>
    <property type="molecule type" value="Genomic_DNA"/>
</dbReference>
<dbReference type="GO" id="GO:0051087">
    <property type="term" value="F:protein-folding chaperone binding"/>
    <property type="evidence" value="ECO:0007669"/>
    <property type="project" value="InterPro"/>
</dbReference>
<sequence length="380" mass="43897">MRWRCPRMPMWGRTPTDERDAAWPPPWMYLRCLECVLNSRMGLLYQIFISISENAENHSIPTTEQGFFEIPKSISYGTPNFSETVPVSVLQGLLMKPAVVGIFLVSYNRERKFDIEDGSLEGMYKNWQKKLHPDLVHTKSKEEREYAAEQSARVIDAYTTLRKPLSRAIYLMRLEGVEVDEEQTVSEPELLGEIMEIREAVEEATDSQALNKIQSQMEEKLKHWSNFFANAFGRKFFDEALKSIQRMTYYHRVNEEIVKKPSEVVQSNKEYTEEDVTEQIKNGSFSSQVTPFDFPGLRSDIEAIERNLFGNMNRFFEAAEDMKNGFFNIFGSPHLYDEDLKPSQPSFKESVPIETPPPLKVVKPKTHDGHVDLSGLARDV</sequence>
<dbReference type="InterPro" id="IPR036386">
    <property type="entry name" value="HscB_C_sf"/>
</dbReference>
<evidence type="ECO:0000256" key="6">
    <source>
        <dbReference type="ARBA" id="ARBA00023186"/>
    </source>
</evidence>
<dbReference type="GO" id="GO:0005739">
    <property type="term" value="C:mitochondrion"/>
    <property type="evidence" value="ECO:0007669"/>
    <property type="project" value="UniProtKB-SubCell"/>
</dbReference>
<evidence type="ECO:0000256" key="3">
    <source>
        <dbReference type="ARBA" id="ARBA00010476"/>
    </source>
</evidence>
<accession>A0A5N6LDQ0</accession>
<dbReference type="PANTHER" id="PTHR14021:SF15">
    <property type="entry name" value="IRON-SULFUR CLUSTER CO-CHAPERONE PROTEIN HSCB"/>
    <property type="match status" value="1"/>
</dbReference>